<reference evidence="9 10" key="1">
    <citation type="journal article" date="2016" name="Nat. Commun.">
        <title>Thousands of microbial genomes shed light on interconnected biogeochemical processes in an aquifer system.</title>
        <authorList>
            <person name="Anantharaman K."/>
            <person name="Brown C.T."/>
            <person name="Hug L.A."/>
            <person name="Sharon I."/>
            <person name="Castelle C.J."/>
            <person name="Probst A.J."/>
            <person name="Thomas B.C."/>
            <person name="Singh A."/>
            <person name="Wilkins M.J."/>
            <person name="Karaoz U."/>
            <person name="Brodie E.L."/>
            <person name="Williams K.H."/>
            <person name="Hubbard S.S."/>
            <person name="Banfield J.F."/>
        </authorList>
    </citation>
    <scope>NUCLEOTIDE SEQUENCE [LARGE SCALE GENOMIC DNA]</scope>
</reference>
<dbReference type="GO" id="GO:0006355">
    <property type="term" value="P:regulation of DNA-templated transcription"/>
    <property type="evidence" value="ECO:0007669"/>
    <property type="project" value="InterPro"/>
</dbReference>
<name>A0A1F7RQ01_9BACT</name>
<organism evidence="9 10">
    <name type="scientific">Candidatus Schekmanbacteria bacterium RBG_16_38_10</name>
    <dbReference type="NCBI Taxonomy" id="1817879"/>
    <lineage>
        <taxon>Bacteria</taxon>
        <taxon>Candidatus Schekmaniibacteriota</taxon>
    </lineage>
</organism>
<gene>
    <name evidence="9" type="ORF">A2W05_08480</name>
</gene>
<dbReference type="InterPro" id="IPR050077">
    <property type="entry name" value="LexA_repressor"/>
</dbReference>
<comment type="similarity">
    <text evidence="1 7">Belongs to the peptidase S24 family.</text>
</comment>
<keyword evidence="3 7" id="KW-0378">Hydrolase</keyword>
<dbReference type="Pfam" id="PF00717">
    <property type="entry name" value="Peptidase_S24"/>
    <property type="match status" value="1"/>
</dbReference>
<evidence type="ECO:0000256" key="7">
    <source>
        <dbReference type="RuleBase" id="RU003991"/>
    </source>
</evidence>
<evidence type="ECO:0000259" key="8">
    <source>
        <dbReference type="Pfam" id="PF00717"/>
    </source>
</evidence>
<keyword evidence="6" id="KW-0742">SOS response</keyword>
<evidence type="ECO:0000256" key="1">
    <source>
        <dbReference type="ARBA" id="ARBA00007484"/>
    </source>
</evidence>
<evidence type="ECO:0000313" key="9">
    <source>
        <dbReference type="EMBL" id="OGL43603.1"/>
    </source>
</evidence>
<evidence type="ECO:0000256" key="6">
    <source>
        <dbReference type="ARBA" id="ARBA00023236"/>
    </source>
</evidence>
<proteinExistence type="inferred from homology"/>
<dbReference type="Proteomes" id="UP000178797">
    <property type="component" value="Unassembled WGS sequence"/>
</dbReference>
<evidence type="ECO:0000313" key="10">
    <source>
        <dbReference type="Proteomes" id="UP000178797"/>
    </source>
</evidence>
<dbReference type="Gene3D" id="2.10.109.10">
    <property type="entry name" value="Umud Fragment, subunit A"/>
    <property type="match status" value="1"/>
</dbReference>
<dbReference type="InterPro" id="IPR006197">
    <property type="entry name" value="Peptidase_S24_LexA"/>
</dbReference>
<dbReference type="PANTHER" id="PTHR33516">
    <property type="entry name" value="LEXA REPRESSOR"/>
    <property type="match status" value="1"/>
</dbReference>
<dbReference type="PANTHER" id="PTHR33516:SF2">
    <property type="entry name" value="LEXA REPRESSOR-RELATED"/>
    <property type="match status" value="1"/>
</dbReference>
<accession>A0A1F7RQ01</accession>
<dbReference type="GO" id="GO:0016787">
    <property type="term" value="F:hydrolase activity"/>
    <property type="evidence" value="ECO:0007669"/>
    <property type="project" value="UniProtKB-KW"/>
</dbReference>
<dbReference type="AlphaFoldDB" id="A0A1F7RQ01"/>
<evidence type="ECO:0000256" key="3">
    <source>
        <dbReference type="ARBA" id="ARBA00022801"/>
    </source>
</evidence>
<dbReference type="CDD" id="cd06529">
    <property type="entry name" value="S24_LexA-like"/>
    <property type="match status" value="1"/>
</dbReference>
<dbReference type="PRINTS" id="PR00726">
    <property type="entry name" value="LEXASERPTASE"/>
</dbReference>
<evidence type="ECO:0000256" key="4">
    <source>
        <dbReference type="ARBA" id="ARBA00022813"/>
    </source>
</evidence>
<keyword evidence="5" id="KW-0234">DNA repair</keyword>
<dbReference type="GO" id="GO:0006281">
    <property type="term" value="P:DNA repair"/>
    <property type="evidence" value="ECO:0007669"/>
    <property type="project" value="UniProtKB-KW"/>
</dbReference>
<dbReference type="GO" id="GO:0009432">
    <property type="term" value="P:SOS response"/>
    <property type="evidence" value="ECO:0007669"/>
    <property type="project" value="UniProtKB-KW"/>
</dbReference>
<feature type="domain" description="Peptidase S24/S26A/S26B/S26C" evidence="8">
    <location>
        <begin position="4"/>
        <end position="89"/>
    </location>
</feature>
<evidence type="ECO:0000256" key="5">
    <source>
        <dbReference type="ARBA" id="ARBA00023204"/>
    </source>
</evidence>
<sequence>MLGKSKTYVLRVKGDSMIEDSVQDGDFIIVEEKNTANNGEMVIAMLNENEVTLKRYYREKDKIRLQPANQNLKPIFVQEENVKIQGIVIGLLRKFK</sequence>
<comment type="caution">
    <text evidence="9">The sequence shown here is derived from an EMBL/GenBank/DDBJ whole genome shotgun (WGS) entry which is preliminary data.</text>
</comment>
<keyword evidence="4 7" id="KW-0068">Autocatalytic cleavage</keyword>
<evidence type="ECO:0000256" key="2">
    <source>
        <dbReference type="ARBA" id="ARBA00022763"/>
    </source>
</evidence>
<keyword evidence="2" id="KW-0227">DNA damage</keyword>
<dbReference type="InterPro" id="IPR039418">
    <property type="entry name" value="LexA-like"/>
</dbReference>
<dbReference type="GO" id="GO:0003677">
    <property type="term" value="F:DNA binding"/>
    <property type="evidence" value="ECO:0007669"/>
    <property type="project" value="InterPro"/>
</dbReference>
<protein>
    <recommendedName>
        <fullName evidence="8">Peptidase S24/S26A/S26B/S26C domain-containing protein</fullName>
    </recommendedName>
</protein>
<dbReference type="InterPro" id="IPR036286">
    <property type="entry name" value="LexA/Signal_pep-like_sf"/>
</dbReference>
<dbReference type="SUPFAM" id="SSF51306">
    <property type="entry name" value="LexA/Signal peptidase"/>
    <property type="match status" value="1"/>
</dbReference>
<dbReference type="EMBL" id="MGDE01000218">
    <property type="protein sequence ID" value="OGL43603.1"/>
    <property type="molecule type" value="Genomic_DNA"/>
</dbReference>
<dbReference type="InterPro" id="IPR015927">
    <property type="entry name" value="Peptidase_S24_S26A/B/C"/>
</dbReference>